<evidence type="ECO:0000313" key="2">
    <source>
        <dbReference type="EMBL" id="THH28958.1"/>
    </source>
</evidence>
<sequence>MFHTADDTVSYTEGDPHWQPERDNLSINGSTTSAANWNSTLVQLRLPCDDDGSLQHLQPEPLEEPEPRRRPRDNVAVRKLLSALSLDVMKKGKPSCNRGLIDNIGILIYRDQSCIDAFERRVIVIEDYLTSLVRELESGQAVTHQDIIWAHAEEIAKLNAQVSLLVERNGELEAENAKIKEHIHKIASLAEVYDGRSSRNEVDVADDRCVPNIMMSFNDPTPSASFDFNFM</sequence>
<evidence type="ECO:0000313" key="3">
    <source>
        <dbReference type="Proteomes" id="UP000308730"/>
    </source>
</evidence>
<reference evidence="2 3" key="1">
    <citation type="submission" date="2019-02" db="EMBL/GenBank/DDBJ databases">
        <title>Genome sequencing of the rare red list fungi Antrodiella citrinella (Flaviporus citrinellus).</title>
        <authorList>
            <person name="Buettner E."/>
            <person name="Kellner H."/>
        </authorList>
    </citation>
    <scope>NUCLEOTIDE SEQUENCE [LARGE SCALE GENOMIC DNA]</scope>
    <source>
        <strain evidence="2 3">DSM 108506</strain>
    </source>
</reference>
<keyword evidence="3" id="KW-1185">Reference proteome</keyword>
<protein>
    <submittedName>
        <fullName evidence="2">Uncharacterized protein</fullName>
    </submittedName>
</protein>
<dbReference type="EMBL" id="SGPM01000147">
    <property type="protein sequence ID" value="THH28958.1"/>
    <property type="molecule type" value="Genomic_DNA"/>
</dbReference>
<dbReference type="Proteomes" id="UP000308730">
    <property type="component" value="Unassembled WGS sequence"/>
</dbReference>
<dbReference type="OrthoDB" id="5919042at2759"/>
<gene>
    <name evidence="2" type="ORF">EUX98_g5228</name>
</gene>
<feature type="region of interest" description="Disordered" evidence="1">
    <location>
        <begin position="1"/>
        <end position="23"/>
    </location>
</feature>
<feature type="compositionally biased region" description="Basic and acidic residues" evidence="1">
    <location>
        <begin position="14"/>
        <end position="23"/>
    </location>
</feature>
<feature type="region of interest" description="Disordered" evidence="1">
    <location>
        <begin position="53"/>
        <end position="72"/>
    </location>
</feature>
<name>A0A4S4MUI0_9APHY</name>
<dbReference type="AlphaFoldDB" id="A0A4S4MUI0"/>
<comment type="caution">
    <text evidence="2">The sequence shown here is derived from an EMBL/GenBank/DDBJ whole genome shotgun (WGS) entry which is preliminary data.</text>
</comment>
<accession>A0A4S4MUI0</accession>
<organism evidence="2 3">
    <name type="scientific">Antrodiella citrinella</name>
    <dbReference type="NCBI Taxonomy" id="2447956"/>
    <lineage>
        <taxon>Eukaryota</taxon>
        <taxon>Fungi</taxon>
        <taxon>Dikarya</taxon>
        <taxon>Basidiomycota</taxon>
        <taxon>Agaricomycotina</taxon>
        <taxon>Agaricomycetes</taxon>
        <taxon>Polyporales</taxon>
        <taxon>Steccherinaceae</taxon>
        <taxon>Antrodiella</taxon>
    </lineage>
</organism>
<proteinExistence type="predicted"/>
<evidence type="ECO:0000256" key="1">
    <source>
        <dbReference type="SAM" id="MobiDB-lite"/>
    </source>
</evidence>